<dbReference type="Gene3D" id="1.20.5.2950">
    <property type="match status" value="1"/>
</dbReference>
<dbReference type="InterPro" id="IPR005124">
    <property type="entry name" value="V-ATPase_G"/>
</dbReference>
<feature type="region of interest" description="Disordered" evidence="6">
    <location>
        <begin position="45"/>
        <end position="80"/>
    </location>
</feature>
<evidence type="ECO:0000256" key="4">
    <source>
        <dbReference type="ARBA" id="ARBA00023065"/>
    </source>
</evidence>
<comment type="subunit">
    <text evidence="5">V-ATPase is a heteromultimeric enzyme made up of two complexes: the ATP-hydrolytic V1 complex and the proton translocation V0 complex.</text>
</comment>
<dbReference type="PANTHER" id="PTHR12713">
    <property type="entry name" value="VACUOLAR ATP SYNTHASE SUBUNIT G"/>
    <property type="match status" value="1"/>
</dbReference>
<dbReference type="GO" id="GO:0016887">
    <property type="term" value="F:ATP hydrolysis activity"/>
    <property type="evidence" value="ECO:0007669"/>
    <property type="project" value="TreeGrafter"/>
</dbReference>
<feature type="compositionally biased region" description="Low complexity" evidence="6">
    <location>
        <begin position="55"/>
        <end position="64"/>
    </location>
</feature>
<gene>
    <name evidence="7" type="ORF">FJAP1339_LOCUS5703</name>
</gene>
<dbReference type="AlphaFoldDB" id="A0A7S2UYL7"/>
<protein>
    <recommendedName>
        <fullName evidence="5">V-type proton ATPase subunit G</fullName>
    </recommendedName>
</protein>
<evidence type="ECO:0000256" key="5">
    <source>
        <dbReference type="RuleBase" id="RU364019"/>
    </source>
</evidence>
<keyword evidence="3 5" id="KW-0375">Hydrogen ion transport</keyword>
<evidence type="ECO:0000256" key="1">
    <source>
        <dbReference type="ARBA" id="ARBA00010066"/>
    </source>
</evidence>
<keyword evidence="2 5" id="KW-0813">Transport</keyword>
<evidence type="ECO:0000313" key="7">
    <source>
        <dbReference type="EMBL" id="CAD9863172.1"/>
    </source>
</evidence>
<comment type="similarity">
    <text evidence="1 5">Belongs to the V-ATPase G subunit family.</text>
</comment>
<dbReference type="EMBL" id="HBHR01011790">
    <property type="protein sequence ID" value="CAD9863172.1"/>
    <property type="molecule type" value="Transcribed_RNA"/>
</dbReference>
<dbReference type="GO" id="GO:0046961">
    <property type="term" value="F:proton-transporting ATPase activity, rotational mechanism"/>
    <property type="evidence" value="ECO:0007669"/>
    <property type="project" value="InterPro"/>
</dbReference>
<feature type="compositionally biased region" description="Basic and acidic residues" evidence="6">
    <location>
        <begin position="70"/>
        <end position="80"/>
    </location>
</feature>
<accession>A0A7S2UYL7</accession>
<proteinExistence type="inferred from homology"/>
<comment type="function">
    <text evidence="5">Subunit of the V1 complex of vacuolar(H+)-ATPase (V-ATPase), a multisubunit enzyme composed of a peripheral complex (V1) that hydrolyzes ATP and a membrane integral complex (V0) that translocates protons. V-ATPase is responsible for acidifying and maintaining the pH of intracellular compartments and in some cell types, is targeted to the plasma membrane, where it is responsible for acidifying the extracellular environment.</text>
</comment>
<evidence type="ECO:0000256" key="6">
    <source>
        <dbReference type="SAM" id="MobiDB-lite"/>
    </source>
</evidence>
<evidence type="ECO:0000256" key="3">
    <source>
        <dbReference type="ARBA" id="ARBA00022781"/>
    </source>
</evidence>
<sequence>MASGGIQELMAAENRASSIVQEARAARTERMKEAKIEAERHIEEFRKTKEEEFNAASAQSSGSSNTDFSELEKTTDKEIDDMRGQYQTNSQTVIQMLVDKVCGNVPLTVPEALHKREG</sequence>
<dbReference type="PANTHER" id="PTHR12713:SF11">
    <property type="entry name" value="V-TYPE PROTON ATPASE SUBUNIT G"/>
    <property type="match status" value="1"/>
</dbReference>
<keyword evidence="4 5" id="KW-0406">Ion transport</keyword>
<organism evidence="7">
    <name type="scientific">Fibrocapsa japonica</name>
    <dbReference type="NCBI Taxonomy" id="94617"/>
    <lineage>
        <taxon>Eukaryota</taxon>
        <taxon>Sar</taxon>
        <taxon>Stramenopiles</taxon>
        <taxon>Ochrophyta</taxon>
        <taxon>Raphidophyceae</taxon>
        <taxon>Chattonellales</taxon>
        <taxon>Chattonellaceae</taxon>
        <taxon>Fibrocapsa</taxon>
    </lineage>
</organism>
<dbReference type="Pfam" id="PF03179">
    <property type="entry name" value="V-ATPase_G"/>
    <property type="match status" value="1"/>
</dbReference>
<dbReference type="GO" id="GO:0000221">
    <property type="term" value="C:vacuolar proton-transporting V-type ATPase, V1 domain"/>
    <property type="evidence" value="ECO:0007669"/>
    <property type="project" value="TreeGrafter"/>
</dbReference>
<dbReference type="NCBIfam" id="TIGR01147">
    <property type="entry name" value="V_ATP_synt_G"/>
    <property type="match status" value="1"/>
</dbReference>
<evidence type="ECO:0000256" key="2">
    <source>
        <dbReference type="ARBA" id="ARBA00022448"/>
    </source>
</evidence>
<name>A0A7S2UYL7_9STRA</name>
<dbReference type="FunFam" id="1.20.5.2950:FF:000001">
    <property type="entry name" value="V-type proton ATPase subunit G"/>
    <property type="match status" value="1"/>
</dbReference>
<reference evidence="7" key="1">
    <citation type="submission" date="2021-01" db="EMBL/GenBank/DDBJ databases">
        <authorList>
            <person name="Corre E."/>
            <person name="Pelletier E."/>
            <person name="Niang G."/>
            <person name="Scheremetjew M."/>
            <person name="Finn R."/>
            <person name="Kale V."/>
            <person name="Holt S."/>
            <person name="Cochrane G."/>
            <person name="Meng A."/>
            <person name="Brown T."/>
            <person name="Cohen L."/>
        </authorList>
    </citation>
    <scope>NUCLEOTIDE SEQUENCE</scope>
    <source>
        <strain evidence="7">CCMP1661</strain>
    </source>
</reference>